<evidence type="ECO:0000256" key="3">
    <source>
        <dbReference type="ARBA" id="ARBA00023015"/>
    </source>
</evidence>
<dbReference type="InterPro" id="IPR036864">
    <property type="entry name" value="Zn2-C6_fun-type_DNA-bd_sf"/>
</dbReference>
<dbReference type="AlphaFoldDB" id="A0A0L0HJB3"/>
<dbReference type="PANTHER" id="PTHR47338:SF5">
    <property type="entry name" value="ZN(II)2CYS6 TRANSCRIPTION FACTOR (EUROFUNG)"/>
    <property type="match status" value="1"/>
</dbReference>
<sequence length="649" mass="71253">MTTNADTWHKVHASSDDARNECPGPSVGNESGQSVGKRKAGATRRKACEPCRQRKRKCDGDRPICGACRVFGPPETGCFYFADQVSGPDAAKRRSPTKAKLSLPSMVDMTKKPGNAQDKRMNVKDASSSPEMATGPHSSNPSPPSRLRDEVTPPESDTLLVDGAEVSMHLIHLFFQYCGSQIPFNFLHRSSFIRTIRRQQGFLLLAMQCIASRYTEESRHADAQCADAGDRYYRRARRLVPQLYDNHSLSAVQGLLILATCSTMKGIISAAWQYVGMAVRMAHYLALETAMVEGTRFSPMQEEVRKRTWAGCLILERMVWMALDRPSIYANVPNRIRHSIPDDLWPAVWPEDVIRHPAVNAFGGEQVIFNHLRPLMVLYGRVVDFIRTDHGLKMVINYQALDAELDAWFLSLPPAMRELLVTIDHGPAKLPEVVSSDLQSFWFAVSVLLLGLQARGILRKWLLNAMLSKADQVISAAYFALDSGDGLAEGLPSMGLDRRALTGKVIHDAMQVADSESAVLQRALMVDPLLTTLTPHFTMGVYQVALVYVMALGAASIEGNEATTRRCKSGLAVHEQALRAFTRSFAPAVRIVGVLTTLRGTAENGGGSSAHYDALSPVSSFGTWSSADGSEQDGNSYRASVDVADNLLS</sequence>
<dbReference type="VEuPathDB" id="FungiDB:SPPG_09107"/>
<feature type="region of interest" description="Disordered" evidence="6">
    <location>
        <begin position="88"/>
        <end position="156"/>
    </location>
</feature>
<dbReference type="InterPro" id="IPR007219">
    <property type="entry name" value="XnlR_reg_dom"/>
</dbReference>
<keyword evidence="9" id="KW-1185">Reference proteome</keyword>
<dbReference type="Proteomes" id="UP000053201">
    <property type="component" value="Unassembled WGS sequence"/>
</dbReference>
<dbReference type="PROSITE" id="PS50048">
    <property type="entry name" value="ZN2_CY6_FUNGAL_2"/>
    <property type="match status" value="1"/>
</dbReference>
<dbReference type="PANTHER" id="PTHR47338">
    <property type="entry name" value="ZN(II)2CYS6 TRANSCRIPTION FACTOR (EUROFUNG)-RELATED"/>
    <property type="match status" value="1"/>
</dbReference>
<dbReference type="GO" id="GO:0003677">
    <property type="term" value="F:DNA binding"/>
    <property type="evidence" value="ECO:0007669"/>
    <property type="project" value="InterPro"/>
</dbReference>
<keyword evidence="2" id="KW-0479">Metal-binding</keyword>
<evidence type="ECO:0000313" key="9">
    <source>
        <dbReference type="Proteomes" id="UP000053201"/>
    </source>
</evidence>
<feature type="domain" description="Zn(2)-C6 fungal-type" evidence="7">
    <location>
        <begin position="47"/>
        <end position="80"/>
    </location>
</feature>
<dbReference type="CDD" id="cd12148">
    <property type="entry name" value="fungal_TF_MHR"/>
    <property type="match status" value="1"/>
</dbReference>
<accession>A0A0L0HJB3</accession>
<dbReference type="FunCoup" id="A0A0L0HJB3">
    <property type="interactions" value="21"/>
</dbReference>
<dbReference type="GO" id="GO:0000981">
    <property type="term" value="F:DNA-binding transcription factor activity, RNA polymerase II-specific"/>
    <property type="evidence" value="ECO:0007669"/>
    <property type="project" value="InterPro"/>
</dbReference>
<evidence type="ECO:0000259" key="7">
    <source>
        <dbReference type="PROSITE" id="PS50048"/>
    </source>
</evidence>
<organism evidence="8 9">
    <name type="scientific">Spizellomyces punctatus (strain DAOM BR117)</name>
    <dbReference type="NCBI Taxonomy" id="645134"/>
    <lineage>
        <taxon>Eukaryota</taxon>
        <taxon>Fungi</taxon>
        <taxon>Fungi incertae sedis</taxon>
        <taxon>Chytridiomycota</taxon>
        <taxon>Chytridiomycota incertae sedis</taxon>
        <taxon>Chytridiomycetes</taxon>
        <taxon>Spizellomycetales</taxon>
        <taxon>Spizellomycetaceae</taxon>
        <taxon>Spizellomyces</taxon>
    </lineage>
</organism>
<name>A0A0L0HJB3_SPIPD</name>
<feature type="region of interest" description="Disordered" evidence="6">
    <location>
        <begin position="1"/>
        <end position="58"/>
    </location>
</feature>
<evidence type="ECO:0000256" key="6">
    <source>
        <dbReference type="SAM" id="MobiDB-lite"/>
    </source>
</evidence>
<evidence type="ECO:0000313" key="8">
    <source>
        <dbReference type="EMBL" id="KND01551.1"/>
    </source>
</evidence>
<dbReference type="RefSeq" id="XP_016609590.1">
    <property type="nucleotide sequence ID" value="XM_016757262.1"/>
</dbReference>
<dbReference type="SMART" id="SM00906">
    <property type="entry name" value="Fungal_trans"/>
    <property type="match status" value="1"/>
</dbReference>
<feature type="compositionally biased region" description="Basic and acidic residues" evidence="6">
    <location>
        <begin position="7"/>
        <end position="20"/>
    </location>
</feature>
<dbReference type="SUPFAM" id="SSF57701">
    <property type="entry name" value="Zn2/Cys6 DNA-binding domain"/>
    <property type="match status" value="1"/>
</dbReference>
<evidence type="ECO:0000256" key="2">
    <source>
        <dbReference type="ARBA" id="ARBA00022723"/>
    </source>
</evidence>
<comment type="subcellular location">
    <subcellularLocation>
        <location evidence="1">Nucleus</location>
    </subcellularLocation>
</comment>
<dbReference type="CDD" id="cd00067">
    <property type="entry name" value="GAL4"/>
    <property type="match status" value="1"/>
</dbReference>
<dbReference type="InterPro" id="IPR050815">
    <property type="entry name" value="TF_fung"/>
</dbReference>
<feature type="compositionally biased region" description="Basic residues" evidence="6">
    <location>
        <begin position="36"/>
        <end position="45"/>
    </location>
</feature>
<dbReference type="InParanoid" id="A0A0L0HJB3"/>
<protein>
    <recommendedName>
        <fullName evidence="7">Zn(2)-C6 fungal-type domain-containing protein</fullName>
    </recommendedName>
</protein>
<feature type="compositionally biased region" description="Basic and acidic residues" evidence="6">
    <location>
        <begin position="46"/>
        <end position="58"/>
    </location>
</feature>
<evidence type="ECO:0000256" key="1">
    <source>
        <dbReference type="ARBA" id="ARBA00004123"/>
    </source>
</evidence>
<dbReference type="GO" id="GO:0006351">
    <property type="term" value="P:DNA-templated transcription"/>
    <property type="evidence" value="ECO:0007669"/>
    <property type="project" value="InterPro"/>
</dbReference>
<dbReference type="Pfam" id="PF04082">
    <property type="entry name" value="Fungal_trans"/>
    <property type="match status" value="1"/>
</dbReference>
<keyword evidence="3" id="KW-0805">Transcription regulation</keyword>
<keyword evidence="5" id="KW-0539">Nucleus</keyword>
<reference evidence="8 9" key="1">
    <citation type="submission" date="2009-08" db="EMBL/GenBank/DDBJ databases">
        <title>The Genome Sequence of Spizellomyces punctatus strain DAOM BR117.</title>
        <authorList>
            <consortium name="The Broad Institute Genome Sequencing Platform"/>
            <person name="Russ C."/>
            <person name="Cuomo C."/>
            <person name="Shea T."/>
            <person name="Young S.K."/>
            <person name="Zeng Q."/>
            <person name="Koehrsen M."/>
            <person name="Haas B."/>
            <person name="Borodovsky M."/>
            <person name="Guigo R."/>
            <person name="Alvarado L."/>
            <person name="Berlin A."/>
            <person name="Bochicchio J."/>
            <person name="Borenstein D."/>
            <person name="Chapman S."/>
            <person name="Chen Z."/>
            <person name="Engels R."/>
            <person name="Freedman E."/>
            <person name="Gellesch M."/>
            <person name="Goldberg J."/>
            <person name="Griggs A."/>
            <person name="Gujja S."/>
            <person name="Heiman D."/>
            <person name="Hepburn T."/>
            <person name="Howarth C."/>
            <person name="Jen D."/>
            <person name="Larson L."/>
            <person name="Lewis B."/>
            <person name="Mehta T."/>
            <person name="Park D."/>
            <person name="Pearson M."/>
            <person name="Roberts A."/>
            <person name="Saif S."/>
            <person name="Shenoy N."/>
            <person name="Sisk P."/>
            <person name="Stolte C."/>
            <person name="Sykes S."/>
            <person name="Thomson T."/>
            <person name="Walk T."/>
            <person name="White J."/>
            <person name="Yandava C."/>
            <person name="Burger G."/>
            <person name="Gray M.W."/>
            <person name="Holland P.W.H."/>
            <person name="King N."/>
            <person name="Lang F.B.F."/>
            <person name="Roger A.J."/>
            <person name="Ruiz-Trillo I."/>
            <person name="Lander E."/>
            <person name="Nusbaum C."/>
        </authorList>
    </citation>
    <scope>NUCLEOTIDE SEQUENCE [LARGE SCALE GENOMIC DNA]</scope>
    <source>
        <strain evidence="8 9">DAOM BR117</strain>
    </source>
</reference>
<dbReference type="EMBL" id="KQ257454">
    <property type="protein sequence ID" value="KND01551.1"/>
    <property type="molecule type" value="Genomic_DNA"/>
</dbReference>
<dbReference type="OMA" id="LMGESAY"/>
<proteinExistence type="predicted"/>
<evidence type="ECO:0000256" key="5">
    <source>
        <dbReference type="ARBA" id="ARBA00023242"/>
    </source>
</evidence>
<dbReference type="OrthoDB" id="2111910at2759"/>
<feature type="compositionally biased region" description="Polar residues" evidence="6">
    <location>
        <begin position="125"/>
        <end position="140"/>
    </location>
</feature>
<dbReference type="Gene3D" id="4.10.240.10">
    <property type="entry name" value="Zn(2)-C6 fungal-type DNA-binding domain"/>
    <property type="match status" value="1"/>
</dbReference>
<dbReference type="Pfam" id="PF00172">
    <property type="entry name" value="Zn_clus"/>
    <property type="match status" value="1"/>
</dbReference>
<dbReference type="GO" id="GO:0008270">
    <property type="term" value="F:zinc ion binding"/>
    <property type="evidence" value="ECO:0007669"/>
    <property type="project" value="InterPro"/>
</dbReference>
<dbReference type="GeneID" id="27692232"/>
<evidence type="ECO:0000256" key="4">
    <source>
        <dbReference type="ARBA" id="ARBA00023163"/>
    </source>
</evidence>
<keyword evidence="4" id="KW-0804">Transcription</keyword>
<gene>
    <name evidence="8" type="ORF">SPPG_09107</name>
</gene>
<dbReference type="InterPro" id="IPR001138">
    <property type="entry name" value="Zn2Cys6_DnaBD"/>
</dbReference>
<dbReference type="SMART" id="SM00066">
    <property type="entry name" value="GAL4"/>
    <property type="match status" value="1"/>
</dbReference>
<dbReference type="GO" id="GO:0005634">
    <property type="term" value="C:nucleus"/>
    <property type="evidence" value="ECO:0007669"/>
    <property type="project" value="UniProtKB-SubCell"/>
</dbReference>